<dbReference type="InterPro" id="IPR051804">
    <property type="entry name" value="Carb_Metab_Reg_Kinase/Isom"/>
</dbReference>
<feature type="binding site" evidence="3">
    <location>
        <position position="95"/>
    </location>
    <ligand>
        <name>Zn(2+)</name>
        <dbReference type="ChEBI" id="CHEBI:29105"/>
    </ligand>
</feature>
<dbReference type="InterPro" id="IPR046457">
    <property type="entry name" value="PMI_typeI_cat"/>
</dbReference>
<reference evidence="6 7" key="1">
    <citation type="submission" date="2017-11" db="EMBL/GenBank/DDBJ databases">
        <title>Genome sequence of Entomoplasma somnilux PYAN-1 (ATCC 49194).</title>
        <authorList>
            <person name="Lo W.-S."/>
            <person name="Gasparich G.E."/>
            <person name="Kuo C.-H."/>
        </authorList>
    </citation>
    <scope>NUCLEOTIDE SEQUENCE [LARGE SCALE GENOMIC DNA]</scope>
    <source>
        <strain evidence="6 7">PYAN-1</strain>
    </source>
</reference>
<feature type="active site" evidence="4">
    <location>
        <position position="189"/>
    </location>
</feature>
<organism evidence="6 7">
    <name type="scientific">Williamsoniiplasma somnilux</name>
    <dbReference type="NCBI Taxonomy" id="215578"/>
    <lineage>
        <taxon>Bacteria</taxon>
        <taxon>Bacillati</taxon>
        <taxon>Mycoplasmatota</taxon>
        <taxon>Mollicutes</taxon>
        <taxon>Entomoplasmatales</taxon>
        <taxon>Williamsoniiplasma</taxon>
    </lineage>
</organism>
<dbReference type="InterPro" id="IPR014628">
    <property type="entry name" value="Man6P_isomerase_Firm_short"/>
</dbReference>
<dbReference type="CDD" id="cd07010">
    <property type="entry name" value="cupin_PMI_type_I_N_bac"/>
    <property type="match status" value="1"/>
</dbReference>
<dbReference type="KEGG" id="esx:ESOMN_v1c02390"/>
<dbReference type="AlphaFoldDB" id="A0A2K8P146"/>
<comment type="cofactor">
    <cofactor evidence="3">
        <name>Zn(2+)</name>
        <dbReference type="ChEBI" id="CHEBI:29105"/>
    </cofactor>
    <text evidence="3">Binds 1 zinc ion per subunit.</text>
</comment>
<gene>
    <name evidence="6" type="primary">manA</name>
    <name evidence="6" type="ORF">ESOMN_v1c02390</name>
</gene>
<evidence type="ECO:0000259" key="5">
    <source>
        <dbReference type="Pfam" id="PF20511"/>
    </source>
</evidence>
<dbReference type="SUPFAM" id="SSF51182">
    <property type="entry name" value="RmlC-like cupins"/>
    <property type="match status" value="1"/>
</dbReference>
<evidence type="ECO:0000313" key="7">
    <source>
        <dbReference type="Proteomes" id="UP000232230"/>
    </source>
</evidence>
<evidence type="ECO:0000256" key="1">
    <source>
        <dbReference type="ARBA" id="ARBA00022723"/>
    </source>
</evidence>
<evidence type="ECO:0000256" key="4">
    <source>
        <dbReference type="PIRSR" id="PIRSR036894-2"/>
    </source>
</evidence>
<keyword evidence="6" id="KW-0413">Isomerase</keyword>
<name>A0A2K8P146_9MOLU</name>
<dbReference type="GO" id="GO:0008270">
    <property type="term" value="F:zinc ion binding"/>
    <property type="evidence" value="ECO:0007669"/>
    <property type="project" value="InterPro"/>
</dbReference>
<dbReference type="EMBL" id="CP024965">
    <property type="protein sequence ID" value="ATZ18623.1"/>
    <property type="molecule type" value="Genomic_DNA"/>
</dbReference>
<keyword evidence="7" id="KW-1185">Reference proteome</keyword>
<feature type="binding site" evidence="3">
    <location>
        <position position="112"/>
    </location>
    <ligand>
        <name>Zn(2+)</name>
        <dbReference type="ChEBI" id="CHEBI:29105"/>
    </ligand>
</feature>
<dbReference type="GO" id="GO:0004476">
    <property type="term" value="F:mannose-6-phosphate isomerase activity"/>
    <property type="evidence" value="ECO:0007669"/>
    <property type="project" value="InterPro"/>
</dbReference>
<dbReference type="InterPro" id="IPR014710">
    <property type="entry name" value="RmlC-like_jellyroll"/>
</dbReference>
<feature type="domain" description="Phosphomannose isomerase type I catalytic" evidence="5">
    <location>
        <begin position="4"/>
        <end position="105"/>
    </location>
</feature>
<accession>A0A2K8P146</accession>
<dbReference type="PIRSF" id="PIRSF036894">
    <property type="entry name" value="PMI_Firm_short"/>
    <property type="match status" value="1"/>
</dbReference>
<evidence type="ECO:0000313" key="6">
    <source>
        <dbReference type="EMBL" id="ATZ18623.1"/>
    </source>
</evidence>
<dbReference type="PANTHER" id="PTHR42742:SF3">
    <property type="entry name" value="FRUCTOKINASE"/>
    <property type="match status" value="1"/>
</dbReference>
<protein>
    <submittedName>
        <fullName evidence="6">Mannose-6-phosphate isomerase</fullName>
    </submittedName>
</protein>
<dbReference type="GO" id="GO:0005975">
    <property type="term" value="P:carbohydrate metabolic process"/>
    <property type="evidence" value="ECO:0007669"/>
    <property type="project" value="InterPro"/>
</dbReference>
<evidence type="ECO:0000256" key="3">
    <source>
        <dbReference type="PIRSR" id="PIRSR036894-1"/>
    </source>
</evidence>
<keyword evidence="1 3" id="KW-0479">Metal-binding</keyword>
<dbReference type="Pfam" id="PF20511">
    <property type="entry name" value="PMI_typeI_cat"/>
    <property type="match status" value="1"/>
</dbReference>
<dbReference type="InterPro" id="IPR011051">
    <property type="entry name" value="RmlC_Cupin_sf"/>
</dbReference>
<proteinExistence type="predicted"/>
<evidence type="ECO:0000256" key="2">
    <source>
        <dbReference type="ARBA" id="ARBA00022833"/>
    </source>
</evidence>
<dbReference type="PANTHER" id="PTHR42742">
    <property type="entry name" value="TRANSCRIPTIONAL REPRESSOR MPRA"/>
    <property type="match status" value="1"/>
</dbReference>
<dbReference type="Proteomes" id="UP000232230">
    <property type="component" value="Chromosome"/>
</dbReference>
<keyword evidence="2 3" id="KW-0862">Zinc</keyword>
<sequence>MKIVKLKPFYSEKLWGGSKLKNLGFDIPENKKIGEAWIISAHNNGMTFFEEKDLKGKSLKYVFENNRQWFGNYQGEFPLLVKIITANDYLSVQVHPTDAYALKKHHSLGKPESWLILDCPDDAFLIYGHNAQSLFQLEEMVATQQWDKLLKKVSVNKGDFLYVEPGKVHAITPGVTVCEVQRSSDITYRFYDYDRVDDQGLPRQLDIEDSINCTVIPDTAEQIVHQASGQIFSSEFFSIYIMDATKEKYFQTIENPYFLTFTVIHGSGTINGQRFSLGESAISLGAVENVEFSGDLKVIIAWIRK</sequence>
<feature type="binding site" evidence="3">
    <location>
        <position position="169"/>
    </location>
    <ligand>
        <name>Zn(2+)</name>
        <dbReference type="ChEBI" id="CHEBI:29105"/>
    </ligand>
</feature>
<dbReference type="RefSeq" id="WP_024863691.1">
    <property type="nucleotide sequence ID" value="NZ_CP024965.1"/>
</dbReference>
<dbReference type="Gene3D" id="2.60.120.10">
    <property type="entry name" value="Jelly Rolls"/>
    <property type="match status" value="2"/>
</dbReference>